<dbReference type="PANTHER" id="PTHR37422">
    <property type="entry name" value="TEICHURONIC ACID BIOSYNTHESIS PROTEIN TUAE"/>
    <property type="match status" value="1"/>
</dbReference>
<comment type="caution">
    <text evidence="7">The sequence shown here is derived from an EMBL/GenBank/DDBJ whole genome shotgun (WGS) entry which is preliminary data.</text>
</comment>
<comment type="subcellular location">
    <subcellularLocation>
        <location evidence="1">Membrane</location>
        <topology evidence="1">Multi-pass membrane protein</topology>
    </subcellularLocation>
</comment>
<accession>A0ABU1HL40</accession>
<keyword evidence="2 5" id="KW-0812">Transmembrane</keyword>
<evidence type="ECO:0000313" key="7">
    <source>
        <dbReference type="EMBL" id="MDR5907484.1"/>
    </source>
</evidence>
<evidence type="ECO:0000259" key="6">
    <source>
        <dbReference type="Pfam" id="PF04932"/>
    </source>
</evidence>
<keyword evidence="4 5" id="KW-0472">Membrane</keyword>
<organism evidence="7 8">
    <name type="scientific">Franzmannia qiaohouensis</name>
    <dbReference type="NCBI Taxonomy" id="1329370"/>
    <lineage>
        <taxon>Bacteria</taxon>
        <taxon>Pseudomonadati</taxon>
        <taxon>Pseudomonadota</taxon>
        <taxon>Gammaproteobacteria</taxon>
        <taxon>Oceanospirillales</taxon>
        <taxon>Halomonadaceae</taxon>
        <taxon>Franzmannia</taxon>
    </lineage>
</organism>
<dbReference type="GO" id="GO:0016874">
    <property type="term" value="F:ligase activity"/>
    <property type="evidence" value="ECO:0007669"/>
    <property type="project" value="UniProtKB-KW"/>
</dbReference>
<protein>
    <submittedName>
        <fullName evidence="7">O-antigen ligase family protein</fullName>
    </submittedName>
</protein>
<gene>
    <name evidence="7" type="ORF">QC821_19590</name>
</gene>
<feature type="transmembrane region" description="Helical" evidence="5">
    <location>
        <begin position="178"/>
        <end position="196"/>
    </location>
</feature>
<dbReference type="Pfam" id="PF04932">
    <property type="entry name" value="Wzy_C"/>
    <property type="match status" value="1"/>
</dbReference>
<evidence type="ECO:0000256" key="5">
    <source>
        <dbReference type="SAM" id="Phobius"/>
    </source>
</evidence>
<evidence type="ECO:0000256" key="2">
    <source>
        <dbReference type="ARBA" id="ARBA00022692"/>
    </source>
</evidence>
<keyword evidence="7" id="KW-0436">Ligase</keyword>
<evidence type="ECO:0000256" key="1">
    <source>
        <dbReference type="ARBA" id="ARBA00004141"/>
    </source>
</evidence>
<feature type="transmembrane region" description="Helical" evidence="5">
    <location>
        <begin position="63"/>
        <end position="82"/>
    </location>
</feature>
<keyword evidence="3 5" id="KW-1133">Transmembrane helix</keyword>
<feature type="transmembrane region" description="Helical" evidence="5">
    <location>
        <begin position="225"/>
        <end position="243"/>
    </location>
</feature>
<name>A0ABU1HL40_9GAMM</name>
<evidence type="ECO:0000313" key="8">
    <source>
        <dbReference type="Proteomes" id="UP001251374"/>
    </source>
</evidence>
<dbReference type="Proteomes" id="UP001251374">
    <property type="component" value="Unassembled WGS sequence"/>
</dbReference>
<keyword evidence="8" id="KW-1185">Reference proteome</keyword>
<feature type="domain" description="O-antigen ligase-related" evidence="6">
    <location>
        <begin position="192"/>
        <end position="342"/>
    </location>
</feature>
<feature type="transmembrane region" description="Helical" evidence="5">
    <location>
        <begin position="393"/>
        <end position="409"/>
    </location>
</feature>
<feature type="transmembrane region" description="Helical" evidence="5">
    <location>
        <begin position="94"/>
        <end position="110"/>
    </location>
</feature>
<dbReference type="PANTHER" id="PTHR37422:SF13">
    <property type="entry name" value="LIPOPOLYSACCHARIDE BIOSYNTHESIS PROTEIN PA4999-RELATED"/>
    <property type="match status" value="1"/>
</dbReference>
<feature type="transmembrane region" description="Helical" evidence="5">
    <location>
        <begin position="145"/>
        <end position="171"/>
    </location>
</feature>
<evidence type="ECO:0000256" key="3">
    <source>
        <dbReference type="ARBA" id="ARBA00022989"/>
    </source>
</evidence>
<proteinExistence type="predicted"/>
<dbReference type="InterPro" id="IPR007016">
    <property type="entry name" value="O-antigen_ligase-rel_domated"/>
</dbReference>
<dbReference type="RefSeq" id="WP_309724921.1">
    <property type="nucleotide sequence ID" value="NZ_JARWAM010000019.1"/>
</dbReference>
<evidence type="ECO:0000256" key="4">
    <source>
        <dbReference type="ARBA" id="ARBA00023136"/>
    </source>
</evidence>
<feature type="transmembrane region" description="Helical" evidence="5">
    <location>
        <begin position="20"/>
        <end position="51"/>
    </location>
</feature>
<feature type="transmembrane region" description="Helical" evidence="5">
    <location>
        <begin position="115"/>
        <end position="133"/>
    </location>
</feature>
<dbReference type="EMBL" id="JARWAM010000019">
    <property type="protein sequence ID" value="MDR5907484.1"/>
    <property type="molecule type" value="Genomic_DNA"/>
</dbReference>
<feature type="transmembrane region" description="Helical" evidence="5">
    <location>
        <begin position="334"/>
        <end position="353"/>
    </location>
</feature>
<reference evidence="7 8" key="1">
    <citation type="submission" date="2023-04" db="EMBL/GenBank/DDBJ databases">
        <title>A long-awaited taxogenomic arrangement of the family Halomonadaceae.</title>
        <authorList>
            <person name="De La Haba R."/>
            <person name="Chuvochina M."/>
            <person name="Wittouck S."/>
            <person name="Arahal D.R."/>
            <person name="Sanchez-Porro C."/>
            <person name="Hugenholtz P."/>
            <person name="Ventosa A."/>
        </authorList>
    </citation>
    <scope>NUCLEOTIDE SEQUENCE [LARGE SCALE GENOMIC DNA]</scope>
    <source>
        <strain evidence="7 8">DSM 26770</strain>
    </source>
</reference>
<sequence>MAQALPVSPGSGMRIYTSMAAFLLMAIALVVPSGYSLGAVMLLLGSVVLLGKRGQLTLRRADLAIMAVFAAYALVVIAEAWWDGQGSRGMDRPARFLLAIPALLLVLAFPPRAGAIWAGLATGGILAGGWAGWQKLIEGVERASGYTYVIQFGNISMLSAILCAAGLGWALVQPRARLWVALLALGIAGGVLGSLFSGTRGGWVGIPVVLWVLYRGYGRDLPGKWKSLALVAVLVVGTMAYAIPQTGVQSRVGQAVNDIQRYVNQENRTSSVGARFEMWKGAAHLIAEKPLLGWGENGYQLGMQQMADDDVIHPFITTFDHAHNEFIDATAKRGLLGLAVLLALYLVPMRLFARQLAAPDMQLRAFAVAGVLLPVAYFDFGLTQVFLAHNSGVMVYAFLLPVLWAGFRARERQLAS</sequence>
<dbReference type="InterPro" id="IPR051533">
    <property type="entry name" value="WaaL-like"/>
</dbReference>